<dbReference type="Pfam" id="PF13490">
    <property type="entry name" value="zf-HC2"/>
    <property type="match status" value="1"/>
</dbReference>
<dbReference type="GeneID" id="300100144"/>
<evidence type="ECO:0000256" key="4">
    <source>
        <dbReference type="SAM" id="Phobius"/>
    </source>
</evidence>
<evidence type="ECO:0000313" key="7">
    <source>
        <dbReference type="Proteomes" id="UP000292547"/>
    </source>
</evidence>
<proteinExistence type="predicted"/>
<evidence type="ECO:0000313" key="6">
    <source>
        <dbReference type="EMBL" id="QBJ91385.1"/>
    </source>
</evidence>
<feature type="region of interest" description="Disordered" evidence="3">
    <location>
        <begin position="82"/>
        <end position="130"/>
    </location>
</feature>
<dbReference type="AlphaFoldDB" id="A0A4P6TV01"/>
<keyword evidence="4" id="KW-0812">Transmembrane</keyword>
<dbReference type="RefSeq" id="WP_031179082.1">
    <property type="nucleotide sequence ID" value="NZ_CP032229.1"/>
</dbReference>
<dbReference type="Gene3D" id="1.10.10.1320">
    <property type="entry name" value="Anti-sigma factor, zinc-finger domain"/>
    <property type="match status" value="1"/>
</dbReference>
<dbReference type="Proteomes" id="UP000292547">
    <property type="component" value="Chromosome"/>
</dbReference>
<gene>
    <name evidence="6" type="ORF">D0Z67_14545</name>
</gene>
<name>A0A4P6TV01_STRSO</name>
<evidence type="ECO:0000259" key="5">
    <source>
        <dbReference type="Pfam" id="PF13490"/>
    </source>
</evidence>
<evidence type="ECO:0000256" key="1">
    <source>
        <dbReference type="ARBA" id="ARBA00023015"/>
    </source>
</evidence>
<dbReference type="EMBL" id="CP032229">
    <property type="protein sequence ID" value="QBJ91385.1"/>
    <property type="molecule type" value="Genomic_DNA"/>
</dbReference>
<dbReference type="OrthoDB" id="4350643at2"/>
<keyword evidence="1" id="KW-0805">Transcription regulation</keyword>
<dbReference type="InterPro" id="IPR027383">
    <property type="entry name" value="Znf_put"/>
</dbReference>
<feature type="domain" description="Putative zinc-finger" evidence="5">
    <location>
        <begin position="16"/>
        <end position="43"/>
    </location>
</feature>
<evidence type="ECO:0000256" key="3">
    <source>
        <dbReference type="SAM" id="MobiDB-lite"/>
    </source>
</evidence>
<keyword evidence="4" id="KW-0472">Membrane</keyword>
<feature type="region of interest" description="Disordered" evidence="3">
    <location>
        <begin position="190"/>
        <end position="221"/>
    </location>
</feature>
<accession>A0A4P6TV01</accession>
<dbReference type="InterPro" id="IPR041916">
    <property type="entry name" value="Anti_sigma_zinc_sf"/>
</dbReference>
<keyword evidence="7" id="KW-1185">Reference proteome</keyword>
<sequence>MTSSTDTTGHPDVAEISDLTEGLLSPSRSAELRHHLASCATCAEVHAALTEIQGLLGDVPAAPPMPTDMADRIDAALAAEAAGRVEQADPVSPGRHVSRETPTPPDRPAKLSRATTGPGRKERSRSRRRTAALGAVLTAAVLGAGSLLVQSLGNNSSDKAAQSTAASAVGTFSGVSVKSQVSDLLTAREGLRRGSQRPQQDAETDIAPSGPTQSANTLIQTEVPVPDCVRRALRSGETVLGAKSGTYADKSAYLVVVPDKADSKRVTAYVVDASCASKRAAGAGSVLLKQTLDRS</sequence>
<protein>
    <recommendedName>
        <fullName evidence="5">Putative zinc-finger domain-containing protein</fullName>
    </recommendedName>
</protein>
<feature type="compositionally biased region" description="Polar residues" evidence="3">
    <location>
        <begin position="210"/>
        <end position="220"/>
    </location>
</feature>
<dbReference type="STRING" id="73044.GCA_000725795_00205"/>
<reference evidence="6 7" key="1">
    <citation type="submission" date="2018-08" db="EMBL/GenBank/DDBJ databases">
        <title>The complete genome sequence of Streptomyces seoulensis, a pioneer strain for nickel superoxide dismutase discovery.</title>
        <authorList>
            <person name="Shin J."/>
            <person name="Lee J.-S."/>
            <person name="Lee E.-J."/>
            <person name="Youn H.-D."/>
        </authorList>
    </citation>
    <scope>NUCLEOTIDE SEQUENCE [LARGE SCALE GENOMIC DNA]</scope>
    <source>
        <strain evidence="6 7">KCTC 9819</strain>
    </source>
</reference>
<feature type="transmembrane region" description="Helical" evidence="4">
    <location>
        <begin position="130"/>
        <end position="149"/>
    </location>
</feature>
<dbReference type="KEGG" id="sseo:D0Z67_14545"/>
<keyword evidence="2" id="KW-0804">Transcription</keyword>
<organism evidence="6 7">
    <name type="scientific">Streptomyces seoulensis</name>
    <dbReference type="NCBI Taxonomy" id="73044"/>
    <lineage>
        <taxon>Bacteria</taxon>
        <taxon>Bacillati</taxon>
        <taxon>Actinomycetota</taxon>
        <taxon>Actinomycetes</taxon>
        <taxon>Kitasatosporales</taxon>
        <taxon>Streptomycetaceae</taxon>
        <taxon>Streptomyces</taxon>
    </lineage>
</organism>
<evidence type="ECO:0000256" key="2">
    <source>
        <dbReference type="ARBA" id="ARBA00023163"/>
    </source>
</evidence>
<keyword evidence="4" id="KW-1133">Transmembrane helix</keyword>